<dbReference type="AlphaFoldDB" id="A0ABD5RVF8"/>
<organism evidence="1 2">
    <name type="scientific">Halobium palmae</name>
    <dbReference type="NCBI Taxonomy" id="1776492"/>
    <lineage>
        <taxon>Archaea</taxon>
        <taxon>Methanobacteriati</taxon>
        <taxon>Methanobacteriota</taxon>
        <taxon>Stenosarchaea group</taxon>
        <taxon>Halobacteria</taxon>
        <taxon>Halobacteriales</taxon>
        <taxon>Haloferacaceae</taxon>
        <taxon>Halobium</taxon>
    </lineage>
</organism>
<dbReference type="Proteomes" id="UP001596328">
    <property type="component" value="Unassembled WGS sequence"/>
</dbReference>
<comment type="caution">
    <text evidence="1">The sequence shown here is derived from an EMBL/GenBank/DDBJ whole genome shotgun (WGS) entry which is preliminary data.</text>
</comment>
<evidence type="ECO:0000313" key="2">
    <source>
        <dbReference type="Proteomes" id="UP001596328"/>
    </source>
</evidence>
<dbReference type="EMBL" id="JBHSWU010000005">
    <property type="protein sequence ID" value="MFC6723146.1"/>
    <property type="molecule type" value="Genomic_DNA"/>
</dbReference>
<name>A0ABD5RVF8_9EURY</name>
<reference evidence="1 2" key="1">
    <citation type="journal article" date="2019" name="Int. J. Syst. Evol. Microbiol.">
        <title>The Global Catalogue of Microorganisms (GCM) 10K type strain sequencing project: providing services to taxonomists for standard genome sequencing and annotation.</title>
        <authorList>
            <consortium name="The Broad Institute Genomics Platform"/>
            <consortium name="The Broad Institute Genome Sequencing Center for Infectious Disease"/>
            <person name="Wu L."/>
            <person name="Ma J."/>
        </authorList>
    </citation>
    <scope>NUCLEOTIDE SEQUENCE [LARGE SCALE GENOMIC DNA]</scope>
    <source>
        <strain evidence="1 2">NBRC 111368</strain>
    </source>
</reference>
<evidence type="ECO:0000313" key="1">
    <source>
        <dbReference type="EMBL" id="MFC6723146.1"/>
    </source>
</evidence>
<sequence length="130" mass="13516">MRTTRWQLKAALVGLLLVCSGCITAQPSITAEDSGSNVFEDVSTNSQWGTSSVQASVTLTQSATTSRGVTQLNVITEDGSSFYSTTVDSGQTSVSVPVPTDGSSRIFAVNTVNGTVVSTRNLTVTGTTYP</sequence>
<protein>
    <submittedName>
        <fullName evidence="1">Uncharacterized protein</fullName>
    </submittedName>
</protein>
<gene>
    <name evidence="1" type="ORF">ACFQE1_01815</name>
</gene>
<keyword evidence="2" id="KW-1185">Reference proteome</keyword>
<proteinExistence type="predicted"/>
<accession>A0ABD5RVF8</accession>